<reference evidence="1 2" key="1">
    <citation type="journal article" date="2023" name="Hortic Res">
        <title>Pangenome of water caltrop reveals structural variations and asymmetric subgenome divergence after allopolyploidization.</title>
        <authorList>
            <person name="Zhang X."/>
            <person name="Chen Y."/>
            <person name="Wang L."/>
            <person name="Yuan Y."/>
            <person name="Fang M."/>
            <person name="Shi L."/>
            <person name="Lu R."/>
            <person name="Comes H.P."/>
            <person name="Ma Y."/>
            <person name="Chen Y."/>
            <person name="Huang G."/>
            <person name="Zhou Y."/>
            <person name="Zheng Z."/>
            <person name="Qiu Y."/>
        </authorList>
    </citation>
    <scope>NUCLEOTIDE SEQUENCE [LARGE SCALE GENOMIC DNA]</scope>
    <source>
        <tissue evidence="1">Roots</tissue>
    </source>
</reference>
<sequence>MKFVDRIGNFQPKPEAELSVKRRKVTSSAGNLAPVHRSLNGSYWAPLIASEAHLRRPQLLSHFWRCPPPAAHLR</sequence>
<dbReference type="Proteomes" id="UP001345219">
    <property type="component" value="Chromosome 8"/>
</dbReference>
<keyword evidence="2" id="KW-1185">Reference proteome</keyword>
<gene>
    <name evidence="1" type="ORF">SAY87_008664</name>
</gene>
<dbReference type="EMBL" id="JAXIOK010000014">
    <property type="protein sequence ID" value="KAK4754907.1"/>
    <property type="molecule type" value="Genomic_DNA"/>
</dbReference>
<evidence type="ECO:0000313" key="1">
    <source>
        <dbReference type="EMBL" id="KAK4754907.1"/>
    </source>
</evidence>
<evidence type="ECO:0000313" key="2">
    <source>
        <dbReference type="Proteomes" id="UP001345219"/>
    </source>
</evidence>
<comment type="caution">
    <text evidence="1">The sequence shown here is derived from an EMBL/GenBank/DDBJ whole genome shotgun (WGS) entry which is preliminary data.</text>
</comment>
<proteinExistence type="predicted"/>
<organism evidence="1 2">
    <name type="scientific">Trapa incisa</name>
    <dbReference type="NCBI Taxonomy" id="236973"/>
    <lineage>
        <taxon>Eukaryota</taxon>
        <taxon>Viridiplantae</taxon>
        <taxon>Streptophyta</taxon>
        <taxon>Embryophyta</taxon>
        <taxon>Tracheophyta</taxon>
        <taxon>Spermatophyta</taxon>
        <taxon>Magnoliopsida</taxon>
        <taxon>eudicotyledons</taxon>
        <taxon>Gunneridae</taxon>
        <taxon>Pentapetalae</taxon>
        <taxon>rosids</taxon>
        <taxon>malvids</taxon>
        <taxon>Myrtales</taxon>
        <taxon>Lythraceae</taxon>
        <taxon>Trapa</taxon>
    </lineage>
</organism>
<accession>A0AAN7PVD8</accession>
<name>A0AAN7PVD8_9MYRT</name>
<protein>
    <submittedName>
        <fullName evidence="1">Uncharacterized protein</fullName>
    </submittedName>
</protein>
<dbReference type="AlphaFoldDB" id="A0AAN7PVD8"/>